<organism evidence="2 3">
    <name type="scientific">Thiohalobacter thiocyanaticus</name>
    <dbReference type="NCBI Taxonomy" id="585455"/>
    <lineage>
        <taxon>Bacteria</taxon>
        <taxon>Pseudomonadati</taxon>
        <taxon>Pseudomonadota</taxon>
        <taxon>Gammaproteobacteria</taxon>
        <taxon>Thiohalobacterales</taxon>
        <taxon>Thiohalobacteraceae</taxon>
        <taxon>Thiohalobacter</taxon>
    </lineage>
</organism>
<name>A0A1Z4VT17_9GAMM</name>
<protein>
    <recommendedName>
        <fullName evidence="1">GMT-like wHTH domain-containing protein</fullName>
    </recommendedName>
</protein>
<dbReference type="Pfam" id="PF22560">
    <property type="entry name" value="GMT-wHTH"/>
    <property type="match status" value="1"/>
</dbReference>
<proteinExistence type="predicted"/>
<evidence type="ECO:0000313" key="3">
    <source>
        <dbReference type="Proteomes" id="UP000218765"/>
    </source>
</evidence>
<dbReference type="OrthoDB" id="275124at2"/>
<feature type="domain" description="GMT-like wHTH" evidence="1">
    <location>
        <begin position="312"/>
        <end position="398"/>
    </location>
</feature>
<gene>
    <name evidence="2" type="ORF">FOKN1_2238</name>
</gene>
<keyword evidence="3" id="KW-1185">Reference proteome</keyword>
<dbReference type="InterPro" id="IPR054339">
    <property type="entry name" value="GMT_wHTH"/>
</dbReference>
<dbReference type="EMBL" id="AP018052">
    <property type="protein sequence ID" value="BAZ94615.1"/>
    <property type="molecule type" value="Genomic_DNA"/>
</dbReference>
<dbReference type="AlphaFoldDB" id="A0A1Z4VT17"/>
<evidence type="ECO:0000313" key="2">
    <source>
        <dbReference type="EMBL" id="BAZ94615.1"/>
    </source>
</evidence>
<accession>A0A1Z4VT17</accession>
<dbReference type="KEGG" id="ttc:FOKN1_2238"/>
<dbReference type="RefSeq" id="WP_096366688.1">
    <property type="nucleotide sequence ID" value="NZ_AP018052.1"/>
</dbReference>
<dbReference type="InterPro" id="IPR031009">
    <property type="entry name" value="Tcm_partner"/>
</dbReference>
<dbReference type="NCBIfam" id="TIGR04474">
    <property type="entry name" value="tcm_partner"/>
    <property type="match status" value="1"/>
</dbReference>
<reference evidence="2 3" key="1">
    <citation type="submission" date="2017-05" db="EMBL/GenBank/DDBJ databases">
        <title>Thiocyanate degradation by Thiohalobacter thiocyanaticus FOKN1.</title>
        <authorList>
            <person name="Oshiki M."/>
            <person name="Fukushima T."/>
            <person name="Kawano S."/>
            <person name="Nakagawa J."/>
        </authorList>
    </citation>
    <scope>NUCLEOTIDE SEQUENCE [LARGE SCALE GENOMIC DNA]</scope>
    <source>
        <strain evidence="2 3">FOKN1</strain>
    </source>
</reference>
<evidence type="ECO:0000259" key="1">
    <source>
        <dbReference type="Pfam" id="PF22560"/>
    </source>
</evidence>
<dbReference type="Proteomes" id="UP000218765">
    <property type="component" value="Chromosome"/>
</dbReference>
<sequence length="424" mass="48228">MPRAHYNFTPNGPLPEIHQHSTAKHEVLRSYLSAYFRTLAPSHQQEELKLTIVDGFAGGGLYTHSLTREIVYGSPFVFLGAAKEADFLLNKDRHKPLRMNIDFFFIEKDKGAFSLLENTLKHEGYKDRIDKDIKLINGSFAEQVKPVTEFIRKKNPKNGRSIFLLDQYGYTDVPTSLIRNILKTLPSAEIILTFNVDSFINYASDNPVTKNLLEKAEIPDALKGRSIDDIKSKEKDFRLYIQSCLHQQLVQSCGARYYTTFFIRTEGHGVYWLVHLSQHHRARDVMTTVHWSVNNHFIHYGGPGLDMYHVLGYDPASDSSISNQLELGFCFDDPAQDRSIAMLMEQIPHHVFSHDEGISFGELFATTCNSSPADSTRYKQAIASLAELKEIEIFSPEGNRRLKSTTIKDGDRLIPSRQLTLLLG</sequence>